<evidence type="ECO:0000313" key="2">
    <source>
        <dbReference type="Proteomes" id="UP001164539"/>
    </source>
</evidence>
<sequence length="775" mass="86453">MLSCHTMSISVELPVFKSFPSLSPPHYSSKPVFYNSFFCFGKQNLKCKWRAYVGVTMSKDKSCPSIVCQNDSEKFVEVIGIGSKKDSLLDLCLESPFNSSSLRFWNIFMNDSANVQLHQRFLGKDLTPRLVEVSSFLQTCSKAIILLASAGYGEDDTAAINILKTMKAVDGFAIAIILKPFSFEGQRRLDEVKVLEEKLQDHINFCINIDTDRLLEKDLVTLDEALRTANNAVLLAVNAILVLLSDIHRKLIDVLHNDVKELRVSEILHILGSYREAKIGFGAGSNIKTSILQAIYDCPFIGAGVKEVSGMVICIVASSNTFDNDDLRGFLRTFRQTTEYMGEIIVSSVGEPNLESNLLVTTVITLGSLEQKTSQNTSILSRLAHHFPFVFNLLKRHDQQSSDTQGKNAIEDACLSEVTGSPDSGEMENNLTVEAGAKGVYNYSGEVQTVSSNYDNIYASSKSGRSEAELYEPRTEPSNFDDQISEGTHSFQREPLNSWNLGPGYQIAQQWAKERAADSRARTTIDNLSIFYLPVGVRAPEELKDGISSSHSQQQDSKTEDDDKALPLSSLSALTGASFEAVRDFYSNASTLLKGKTADAYKKQGLLSTRAASMLEAERDSPKKWTPLVEMQYRGGVYKGRCQGGLPEGKGRLMLGDGSIYDGMWRYGKRSGLGIFYFSNGDVFQGSWRDDVMHGKGWFYFHTGDRWFANFWKGKANGEGRFYSKSGDIFFGRFRDGWRHGHFLCIDVHGERYTEIWDEGVLVSRKQFNSDIASE</sequence>
<organism evidence="1 2">
    <name type="scientific">Melia azedarach</name>
    <name type="common">Chinaberry tree</name>
    <dbReference type="NCBI Taxonomy" id="155640"/>
    <lineage>
        <taxon>Eukaryota</taxon>
        <taxon>Viridiplantae</taxon>
        <taxon>Streptophyta</taxon>
        <taxon>Embryophyta</taxon>
        <taxon>Tracheophyta</taxon>
        <taxon>Spermatophyta</taxon>
        <taxon>Magnoliopsida</taxon>
        <taxon>eudicotyledons</taxon>
        <taxon>Gunneridae</taxon>
        <taxon>Pentapetalae</taxon>
        <taxon>rosids</taxon>
        <taxon>malvids</taxon>
        <taxon>Sapindales</taxon>
        <taxon>Meliaceae</taxon>
        <taxon>Melia</taxon>
    </lineage>
</organism>
<comment type="caution">
    <text evidence="1">The sequence shown here is derived from an EMBL/GenBank/DDBJ whole genome shotgun (WGS) entry which is preliminary data.</text>
</comment>
<reference evidence="1 2" key="1">
    <citation type="journal article" date="2023" name="Science">
        <title>Complex scaffold remodeling in plant triterpene biosynthesis.</title>
        <authorList>
            <person name="De La Pena R."/>
            <person name="Hodgson H."/>
            <person name="Liu J.C."/>
            <person name="Stephenson M.J."/>
            <person name="Martin A.C."/>
            <person name="Owen C."/>
            <person name="Harkess A."/>
            <person name="Leebens-Mack J."/>
            <person name="Jimenez L.E."/>
            <person name="Osbourn A."/>
            <person name="Sattely E.S."/>
        </authorList>
    </citation>
    <scope>NUCLEOTIDE SEQUENCE [LARGE SCALE GENOMIC DNA]</scope>
    <source>
        <strain evidence="2">cv. JPN11</strain>
        <tissue evidence="1">Leaf</tissue>
    </source>
</reference>
<gene>
    <name evidence="1" type="ORF">OWV82_016444</name>
</gene>
<dbReference type="Proteomes" id="UP001164539">
    <property type="component" value="Chromosome 9"/>
</dbReference>
<dbReference type="EMBL" id="CM051402">
    <property type="protein sequence ID" value="KAJ4710233.1"/>
    <property type="molecule type" value="Genomic_DNA"/>
</dbReference>
<protein>
    <submittedName>
        <fullName evidence="1">Protein ACCUMULATION AND REPLICATION OF CHLOROPLASTS 3</fullName>
    </submittedName>
</protein>
<keyword evidence="2" id="KW-1185">Reference proteome</keyword>
<accession>A0ACC1XG70</accession>
<name>A0ACC1XG70_MELAZ</name>
<evidence type="ECO:0000313" key="1">
    <source>
        <dbReference type="EMBL" id="KAJ4710233.1"/>
    </source>
</evidence>
<proteinExistence type="predicted"/>